<proteinExistence type="predicted"/>
<evidence type="ECO:0000313" key="3">
    <source>
        <dbReference type="EMBL" id="CAK7340417.1"/>
    </source>
</evidence>
<dbReference type="InterPro" id="IPR011990">
    <property type="entry name" value="TPR-like_helical_dom_sf"/>
</dbReference>
<dbReference type="Pfam" id="PF13041">
    <property type="entry name" value="PPR_2"/>
    <property type="match status" value="1"/>
</dbReference>
<keyword evidence="4" id="KW-1185">Reference proteome</keyword>
<organism evidence="3 4">
    <name type="scientific">Dovyalis caffra</name>
    <dbReference type="NCBI Taxonomy" id="77055"/>
    <lineage>
        <taxon>Eukaryota</taxon>
        <taxon>Viridiplantae</taxon>
        <taxon>Streptophyta</taxon>
        <taxon>Embryophyta</taxon>
        <taxon>Tracheophyta</taxon>
        <taxon>Spermatophyta</taxon>
        <taxon>Magnoliopsida</taxon>
        <taxon>eudicotyledons</taxon>
        <taxon>Gunneridae</taxon>
        <taxon>Pentapetalae</taxon>
        <taxon>rosids</taxon>
        <taxon>fabids</taxon>
        <taxon>Malpighiales</taxon>
        <taxon>Salicaceae</taxon>
        <taxon>Flacourtieae</taxon>
        <taxon>Dovyalis</taxon>
    </lineage>
</organism>
<sequence>MRWCTGVRPNDYTFSAVLPACGEGMIVVHGERMHCLIRNHGFETDLFVGTDRVLDDMPERNLVSWNSVIVGFLQNKLCDMAIGIFKEVMGEASISPNQVSFSSVLSACATVGTLECGRQVHGVAIKHGLVTLAYVRNSLMDMYSKCGGCDTV</sequence>
<dbReference type="PANTHER" id="PTHR47926:SF342">
    <property type="entry name" value="TETRATRICOPEPTIDE-LIKE HELICAL DOMAIN-CONTAINING PROTEIN-RELATED"/>
    <property type="match status" value="1"/>
</dbReference>
<gene>
    <name evidence="3" type="ORF">DCAF_LOCUS15499</name>
</gene>
<dbReference type="PROSITE" id="PS51375">
    <property type="entry name" value="PPR"/>
    <property type="match status" value="1"/>
</dbReference>
<dbReference type="EMBL" id="CAWUPB010001160">
    <property type="protein sequence ID" value="CAK7340417.1"/>
    <property type="molecule type" value="Genomic_DNA"/>
</dbReference>
<dbReference type="InterPro" id="IPR002885">
    <property type="entry name" value="PPR_rpt"/>
</dbReference>
<dbReference type="Gene3D" id="1.25.40.10">
    <property type="entry name" value="Tetratricopeptide repeat domain"/>
    <property type="match status" value="1"/>
</dbReference>
<feature type="repeat" description="PPR" evidence="2">
    <location>
        <begin position="61"/>
        <end position="96"/>
    </location>
</feature>
<reference evidence="3 4" key="1">
    <citation type="submission" date="2024-01" db="EMBL/GenBank/DDBJ databases">
        <authorList>
            <person name="Waweru B."/>
        </authorList>
    </citation>
    <scope>NUCLEOTIDE SEQUENCE [LARGE SCALE GENOMIC DNA]</scope>
</reference>
<dbReference type="GO" id="GO:0003723">
    <property type="term" value="F:RNA binding"/>
    <property type="evidence" value="ECO:0007669"/>
    <property type="project" value="InterPro"/>
</dbReference>
<keyword evidence="1" id="KW-0677">Repeat</keyword>
<protein>
    <recommendedName>
        <fullName evidence="5">Pentatricopeptide repeat-containing protein</fullName>
    </recommendedName>
</protein>
<evidence type="ECO:0008006" key="5">
    <source>
        <dbReference type="Google" id="ProtNLM"/>
    </source>
</evidence>
<dbReference type="GO" id="GO:0009451">
    <property type="term" value="P:RNA modification"/>
    <property type="evidence" value="ECO:0007669"/>
    <property type="project" value="InterPro"/>
</dbReference>
<accession>A0AAV1RVY6</accession>
<dbReference type="AlphaFoldDB" id="A0AAV1RVY6"/>
<dbReference type="Proteomes" id="UP001314170">
    <property type="component" value="Unassembled WGS sequence"/>
</dbReference>
<evidence type="ECO:0000256" key="1">
    <source>
        <dbReference type="ARBA" id="ARBA00022737"/>
    </source>
</evidence>
<dbReference type="PANTHER" id="PTHR47926">
    <property type="entry name" value="PENTATRICOPEPTIDE REPEAT-CONTAINING PROTEIN"/>
    <property type="match status" value="1"/>
</dbReference>
<evidence type="ECO:0000313" key="4">
    <source>
        <dbReference type="Proteomes" id="UP001314170"/>
    </source>
</evidence>
<name>A0AAV1RVY6_9ROSI</name>
<dbReference type="InterPro" id="IPR046960">
    <property type="entry name" value="PPR_At4g14850-like_plant"/>
</dbReference>
<evidence type="ECO:0000256" key="2">
    <source>
        <dbReference type="PROSITE-ProRule" id="PRU00708"/>
    </source>
</evidence>
<comment type="caution">
    <text evidence="3">The sequence shown here is derived from an EMBL/GenBank/DDBJ whole genome shotgun (WGS) entry which is preliminary data.</text>
</comment>